<name>A0ABS8IGK2_9NOSO</name>
<dbReference type="Gene3D" id="1.10.443.10">
    <property type="entry name" value="Intergrase catalytic core"/>
    <property type="match status" value="1"/>
</dbReference>
<keyword evidence="1" id="KW-0233">DNA recombination</keyword>
<protein>
    <submittedName>
        <fullName evidence="3">Site-specific integrase</fullName>
    </submittedName>
</protein>
<organism evidence="3 4">
    <name type="scientific">Nostoc favosum CHAB5714</name>
    <dbReference type="NCBI Taxonomy" id="2780399"/>
    <lineage>
        <taxon>Bacteria</taxon>
        <taxon>Bacillati</taxon>
        <taxon>Cyanobacteriota</taxon>
        <taxon>Cyanophyceae</taxon>
        <taxon>Nostocales</taxon>
        <taxon>Nostocaceae</taxon>
        <taxon>Nostoc</taxon>
        <taxon>Nostoc favosum</taxon>
    </lineage>
</organism>
<dbReference type="PROSITE" id="PS51898">
    <property type="entry name" value="TYR_RECOMBINASE"/>
    <property type="match status" value="1"/>
</dbReference>
<reference evidence="3 4" key="1">
    <citation type="journal article" date="2021" name="Microorganisms">
        <title>Genome Evolution of Filamentous Cyanobacterium Nostoc Species: From Facultative Symbiosis to Free Living.</title>
        <authorList>
            <person name="Huo D."/>
            <person name="Li H."/>
            <person name="Cai F."/>
            <person name="Guo X."/>
            <person name="Qiao Z."/>
            <person name="Wang W."/>
            <person name="Yu G."/>
            <person name="Li R."/>
        </authorList>
    </citation>
    <scope>NUCLEOTIDE SEQUENCE [LARGE SCALE GENOMIC DNA]</scope>
    <source>
        <strain evidence="3 4">CHAB 5714</strain>
    </source>
</reference>
<sequence>MDTQLTKINERLKIAQIGVSIEQINNRLYLRATLPPKPTSSKTKPYQQRIALGIYASREGFKRAEAEARLLGGLIACKNFQWSSYLKTPAGESSEVETIESLIQRFEKFYFDTRDRNHQSETTWTIDYWRIFQKLPQNEILNPQNILKAVTATFPDTKTRKRTCMALSALARFAQVEINLKPYKGKYSPRLVTPRDLPTDTTIAQVFYEIESEAWRWVYGMLATYGLRNHEVFRLDLGAIASGNYIISVSDNSKTGGRQVWPCYPEWFEEFDLQNVVLPKVDLNQSNRAIGHVVTVWFHRHEIFAPYNLRHCWAIRTLVFGLDITLAAQQMGHSAKVHSELYHHWISQQHHQKAFDLMATKRDRPQVPRILGHTKAVKSS</sequence>
<comment type="caution">
    <text evidence="3">The sequence shown here is derived from an EMBL/GenBank/DDBJ whole genome shotgun (WGS) entry which is preliminary data.</text>
</comment>
<evidence type="ECO:0000256" key="1">
    <source>
        <dbReference type="ARBA" id="ARBA00023172"/>
    </source>
</evidence>
<dbReference type="Proteomes" id="UP001199525">
    <property type="component" value="Unassembled WGS sequence"/>
</dbReference>
<dbReference type="SUPFAM" id="SSF56349">
    <property type="entry name" value="DNA breaking-rejoining enzymes"/>
    <property type="match status" value="1"/>
</dbReference>
<dbReference type="InterPro" id="IPR013762">
    <property type="entry name" value="Integrase-like_cat_sf"/>
</dbReference>
<dbReference type="InterPro" id="IPR011010">
    <property type="entry name" value="DNA_brk_join_enz"/>
</dbReference>
<gene>
    <name evidence="3" type="ORF">LC586_28045</name>
</gene>
<dbReference type="RefSeq" id="WP_229488468.1">
    <property type="nucleotide sequence ID" value="NZ_JAIVFQ010000062.1"/>
</dbReference>
<dbReference type="InterPro" id="IPR002104">
    <property type="entry name" value="Integrase_catalytic"/>
</dbReference>
<accession>A0ABS8IGK2</accession>
<evidence type="ECO:0000313" key="3">
    <source>
        <dbReference type="EMBL" id="MCC5602938.1"/>
    </source>
</evidence>
<proteinExistence type="predicted"/>
<feature type="domain" description="Tyr recombinase" evidence="2">
    <location>
        <begin position="192"/>
        <end position="356"/>
    </location>
</feature>
<evidence type="ECO:0000313" key="4">
    <source>
        <dbReference type="Proteomes" id="UP001199525"/>
    </source>
</evidence>
<dbReference type="EMBL" id="JAIVFQ010000062">
    <property type="protein sequence ID" value="MCC5602938.1"/>
    <property type="molecule type" value="Genomic_DNA"/>
</dbReference>
<keyword evidence="4" id="KW-1185">Reference proteome</keyword>
<evidence type="ECO:0000259" key="2">
    <source>
        <dbReference type="PROSITE" id="PS51898"/>
    </source>
</evidence>